<organism evidence="1 2">
    <name type="scientific">Tepidimicrobium xylanilyticum</name>
    <dbReference type="NCBI Taxonomy" id="1123352"/>
    <lineage>
        <taxon>Bacteria</taxon>
        <taxon>Bacillati</taxon>
        <taxon>Bacillota</taxon>
        <taxon>Tissierellia</taxon>
        <taxon>Tissierellales</taxon>
        <taxon>Tepidimicrobiaceae</taxon>
        <taxon>Tepidimicrobium</taxon>
    </lineage>
</organism>
<evidence type="ECO:0000313" key="1">
    <source>
        <dbReference type="EMBL" id="SDX61609.1"/>
    </source>
</evidence>
<dbReference type="Proteomes" id="UP000198828">
    <property type="component" value="Unassembled WGS sequence"/>
</dbReference>
<dbReference type="AlphaFoldDB" id="A0A1H3D7E9"/>
<evidence type="ECO:0000313" key="2">
    <source>
        <dbReference type="Proteomes" id="UP000198828"/>
    </source>
</evidence>
<dbReference type="Pfam" id="PF16226">
    <property type="entry name" value="DUF4885"/>
    <property type="match status" value="1"/>
</dbReference>
<proteinExistence type="predicted"/>
<sequence>MRIDGIGINNAYDYYSKNNIDEDASKTKIKSRNQYYGREEELKRMAEEKYYRLYQETKHMSKQERIRYIQRRYFDPSAPHYIHGLTSQQRSYCYQIERDYTEERGLGSWSIYDPIYEGIRPANGFVESEKRKLHNRNMINQQIQNILEKNNIKIPLGQRLTFSVDPFNYIITVEGLKDKKMKSLIEAVLNEGNNGRELFYHISQTLRADSPQKTKDIYEKYLLMREIKKYTGLNINDLKVKNGKFITEDGRDLIDIYRNGVRNAKYVDDYHKGSIISFYVSLLNKYAEKGVNSVPDMVLKIDWQDGSLMDRDTVYGYGKGQDGWIKDLEARLG</sequence>
<evidence type="ECO:0008006" key="3">
    <source>
        <dbReference type="Google" id="ProtNLM"/>
    </source>
</evidence>
<reference evidence="1 2" key="1">
    <citation type="submission" date="2016-10" db="EMBL/GenBank/DDBJ databases">
        <authorList>
            <person name="de Groot N.N."/>
        </authorList>
    </citation>
    <scope>NUCLEOTIDE SEQUENCE [LARGE SCALE GENOMIC DNA]</scope>
    <source>
        <strain evidence="1 2">DSM 23310</strain>
    </source>
</reference>
<dbReference type="InterPro" id="IPR032617">
    <property type="entry name" value="DUF4885"/>
</dbReference>
<dbReference type="RefSeq" id="WP_093754398.1">
    <property type="nucleotide sequence ID" value="NZ_FNNG01000014.1"/>
</dbReference>
<gene>
    <name evidence="1" type="ORF">SAMN05660923_02608</name>
</gene>
<dbReference type="EMBL" id="FNNG01000014">
    <property type="protein sequence ID" value="SDX61609.1"/>
    <property type="molecule type" value="Genomic_DNA"/>
</dbReference>
<keyword evidence="2" id="KW-1185">Reference proteome</keyword>
<protein>
    <recommendedName>
        <fullName evidence="3">DUF4885 domain-containing protein</fullName>
    </recommendedName>
</protein>
<dbReference type="OrthoDB" id="2056069at2"/>
<name>A0A1H3D7E9_9FIRM</name>
<accession>A0A1H3D7E9</accession>